<dbReference type="AlphaFoldDB" id="A0A0F9FHZ5"/>
<dbReference type="EMBL" id="LAZR01032488">
    <property type="protein sequence ID" value="KKL50742.1"/>
    <property type="molecule type" value="Genomic_DNA"/>
</dbReference>
<reference evidence="1" key="1">
    <citation type="journal article" date="2015" name="Nature">
        <title>Complex archaea that bridge the gap between prokaryotes and eukaryotes.</title>
        <authorList>
            <person name="Spang A."/>
            <person name="Saw J.H."/>
            <person name="Jorgensen S.L."/>
            <person name="Zaremba-Niedzwiedzka K."/>
            <person name="Martijn J."/>
            <person name="Lind A.E."/>
            <person name="van Eijk R."/>
            <person name="Schleper C."/>
            <person name="Guy L."/>
            <person name="Ettema T.J."/>
        </authorList>
    </citation>
    <scope>NUCLEOTIDE SEQUENCE</scope>
</reference>
<sequence length="117" mass="12440">MPQAKKLVLHPSASESVNGNSADFDNVIADGPGVLYIDTTVVNGTTPTLNFVLEEKDPESGQYHDSGLTIAQIIAVGIARYEVPEVFGVIYRLAWTIGGTAGPNMTFSAVFVVKDRG</sequence>
<gene>
    <name evidence="1" type="ORF">LCGC14_2302440</name>
</gene>
<protein>
    <submittedName>
        <fullName evidence="1">Uncharacterized protein</fullName>
    </submittedName>
</protein>
<evidence type="ECO:0000313" key="1">
    <source>
        <dbReference type="EMBL" id="KKL50742.1"/>
    </source>
</evidence>
<comment type="caution">
    <text evidence="1">The sequence shown here is derived from an EMBL/GenBank/DDBJ whole genome shotgun (WGS) entry which is preliminary data.</text>
</comment>
<proteinExistence type="predicted"/>
<organism evidence="1">
    <name type="scientific">marine sediment metagenome</name>
    <dbReference type="NCBI Taxonomy" id="412755"/>
    <lineage>
        <taxon>unclassified sequences</taxon>
        <taxon>metagenomes</taxon>
        <taxon>ecological metagenomes</taxon>
    </lineage>
</organism>
<name>A0A0F9FHZ5_9ZZZZ</name>
<accession>A0A0F9FHZ5</accession>